<dbReference type="InterPro" id="IPR011894">
    <property type="entry name" value="PorC_KorC"/>
</dbReference>
<dbReference type="Proteomes" id="UP000068026">
    <property type="component" value="Chromosome"/>
</dbReference>
<dbReference type="InterPro" id="IPR019752">
    <property type="entry name" value="Pyrv/ketoisovalerate_OxRed_cat"/>
</dbReference>
<reference evidence="5" key="2">
    <citation type="submission" date="2016-01" db="EMBL/GenBank/DDBJ databases">
        <authorList>
            <person name="Poehlein A."/>
            <person name="Schlien K."/>
            <person name="Gottschalk G."/>
            <person name="Buckel W."/>
            <person name="Daniel R."/>
        </authorList>
    </citation>
    <scope>NUCLEOTIDE SEQUENCE [LARGE SCALE GENOMIC DNA]</scope>
    <source>
        <strain evidence="5">X2</strain>
    </source>
</reference>
<keyword evidence="1 3" id="KW-0560">Oxidoreductase</keyword>
<dbReference type="PANTHER" id="PTHR43366:SF1">
    <property type="entry name" value="PYRUVATE SYNTHASE SUBUNIT PORC"/>
    <property type="match status" value="1"/>
</dbReference>
<evidence type="ECO:0000256" key="1">
    <source>
        <dbReference type="ARBA" id="ARBA00023002"/>
    </source>
</evidence>
<gene>
    <name evidence="3" type="primary">porC_2</name>
    <name evidence="3" type="ORF">CPRO_10250</name>
    <name evidence="4" type="ORF">SAMN02745151_02204</name>
</gene>
<dbReference type="Proteomes" id="UP000184204">
    <property type="component" value="Unassembled WGS sequence"/>
</dbReference>
<dbReference type="NCBIfam" id="TIGR02175">
    <property type="entry name" value="PorC_KorC"/>
    <property type="match status" value="1"/>
</dbReference>
<dbReference type="InterPro" id="IPR051626">
    <property type="entry name" value="Oxidoreductase_gamma_subunit"/>
</dbReference>
<dbReference type="Pfam" id="PF01558">
    <property type="entry name" value="POR"/>
    <property type="match status" value="1"/>
</dbReference>
<dbReference type="PANTHER" id="PTHR43366">
    <property type="entry name" value="PYRUVATE SYNTHASE SUBUNIT PORC"/>
    <property type="match status" value="1"/>
</dbReference>
<dbReference type="EMBL" id="CP014223">
    <property type="protein sequence ID" value="AMJ40620.1"/>
    <property type="molecule type" value="Genomic_DNA"/>
</dbReference>
<keyword evidence="4" id="KW-0670">Pyruvate</keyword>
<dbReference type="EMBL" id="FQUA01000010">
    <property type="protein sequence ID" value="SHE91652.1"/>
    <property type="molecule type" value="Genomic_DNA"/>
</dbReference>
<keyword evidence="5" id="KW-1185">Reference proteome</keyword>
<dbReference type="Gene3D" id="3.40.920.10">
    <property type="entry name" value="Pyruvate-ferredoxin oxidoreductase, PFOR, domain III"/>
    <property type="match status" value="1"/>
</dbReference>
<dbReference type="SUPFAM" id="SSF53323">
    <property type="entry name" value="Pyruvate-ferredoxin oxidoreductase, PFOR, domain III"/>
    <property type="match status" value="1"/>
</dbReference>
<proteinExistence type="predicted"/>
<reference evidence="6" key="3">
    <citation type="submission" date="2016-11" db="EMBL/GenBank/DDBJ databases">
        <authorList>
            <person name="Jaros S."/>
            <person name="Januszkiewicz K."/>
            <person name="Wedrychowicz H."/>
        </authorList>
    </citation>
    <scope>NUCLEOTIDE SEQUENCE [LARGE SCALE GENOMIC DNA]</scope>
    <source>
        <strain evidence="6">DSM 1682</strain>
    </source>
</reference>
<accession>A0A0X1U6R2</accession>
<evidence type="ECO:0000313" key="6">
    <source>
        <dbReference type="Proteomes" id="UP000184204"/>
    </source>
</evidence>
<name>A0A0X1U6R2_ANAPI</name>
<reference evidence="4" key="4">
    <citation type="submission" date="2016-11" db="EMBL/GenBank/DDBJ databases">
        <authorList>
            <person name="Varghese N."/>
            <person name="Submissions S."/>
        </authorList>
    </citation>
    <scope>NUCLEOTIDE SEQUENCE</scope>
    <source>
        <strain evidence="4">DSM 1682</strain>
    </source>
</reference>
<dbReference type="RefSeq" id="WP_236782391.1">
    <property type="nucleotide sequence ID" value="NZ_CP014223.1"/>
</dbReference>
<protein>
    <submittedName>
        <fullName evidence="4">Pyruvate ferredoxin oxidoreductase gamma subunit</fullName>
    </submittedName>
    <submittedName>
        <fullName evidence="3">Pyruvate synthase subunit PorC</fullName>
        <ecNumber evidence="3">1.2.7.1</ecNumber>
    </submittedName>
</protein>
<evidence type="ECO:0000313" key="3">
    <source>
        <dbReference type="EMBL" id="AMJ40620.1"/>
    </source>
</evidence>
<evidence type="ECO:0000259" key="2">
    <source>
        <dbReference type="Pfam" id="PF01558"/>
    </source>
</evidence>
<evidence type="ECO:0000313" key="5">
    <source>
        <dbReference type="Proteomes" id="UP000068026"/>
    </source>
</evidence>
<evidence type="ECO:0000313" key="4">
    <source>
        <dbReference type="EMBL" id="SHE91652.1"/>
    </source>
</evidence>
<dbReference type="EC" id="1.2.7.1" evidence="3"/>
<dbReference type="GO" id="GO:0019164">
    <property type="term" value="F:pyruvate synthase activity"/>
    <property type="evidence" value="ECO:0007669"/>
    <property type="project" value="UniProtKB-EC"/>
</dbReference>
<dbReference type="AlphaFoldDB" id="A0A0X1U6R2"/>
<sequence length="178" mass="19733">MMINIRWHGRGGQGAFTAARLLGVAYSSHENQYALAFPSFGPERRGAPIQAFTKLDTKPVVNRSEVNKADYIIFLDDTLFTEGILKELNADGKVLLNTKQSINDPRILTIDADSIAGEILRQPITNTIMLGAFAEVFEGIGLQDIKEAIQLHMPAKLHDRNIRAVQQAAVEIHREVVL</sequence>
<organism evidence="4 6">
    <name type="scientific">Anaerotignum propionicum DSM 1682</name>
    <dbReference type="NCBI Taxonomy" id="991789"/>
    <lineage>
        <taxon>Bacteria</taxon>
        <taxon>Bacillati</taxon>
        <taxon>Bacillota</taxon>
        <taxon>Clostridia</taxon>
        <taxon>Lachnospirales</taxon>
        <taxon>Anaerotignaceae</taxon>
        <taxon>Anaerotignum</taxon>
    </lineage>
</organism>
<dbReference type="InterPro" id="IPR002869">
    <property type="entry name" value="Pyrv_flavodox_OxRed_cen"/>
</dbReference>
<feature type="domain" description="Pyruvate/ketoisovalerate oxidoreductase catalytic" evidence="2">
    <location>
        <begin position="11"/>
        <end position="168"/>
    </location>
</feature>
<dbReference type="KEGG" id="cpro:CPRO_10250"/>
<reference evidence="3 5" key="1">
    <citation type="journal article" date="2016" name="Genome Announc.">
        <title>Complete Genome Sequence of the Amino Acid-Fermenting Clostridium propionicum X2 (DSM 1682).</title>
        <authorList>
            <person name="Poehlein A."/>
            <person name="Schlien K."/>
            <person name="Chowdhury N.P."/>
            <person name="Gottschalk G."/>
            <person name="Buckel W."/>
            <person name="Daniel R."/>
        </authorList>
    </citation>
    <scope>NUCLEOTIDE SEQUENCE [LARGE SCALE GENOMIC DNA]</scope>
    <source>
        <strain evidence="3 5">X2</strain>
    </source>
</reference>